<organism evidence="2 3">
    <name type="scientific">Metallococcus carri</name>
    <dbReference type="NCBI Taxonomy" id="1656884"/>
    <lineage>
        <taxon>Bacteria</taxon>
        <taxon>Bacillati</taxon>
        <taxon>Actinomycetota</taxon>
        <taxon>Actinomycetes</taxon>
        <taxon>Micrococcales</taxon>
        <taxon>Dermacoccaceae</taxon>
        <taxon>Metallococcus</taxon>
    </lineage>
</organism>
<feature type="compositionally biased region" description="Low complexity" evidence="1">
    <location>
        <begin position="172"/>
        <end position="193"/>
    </location>
</feature>
<accession>A0A967EB76</accession>
<feature type="compositionally biased region" description="Polar residues" evidence="1">
    <location>
        <begin position="202"/>
        <end position="217"/>
    </location>
</feature>
<evidence type="ECO:0000313" key="2">
    <source>
        <dbReference type="EMBL" id="NHN57015.1"/>
    </source>
</evidence>
<keyword evidence="3" id="KW-1185">Reference proteome</keyword>
<sequence length="297" mass="31144">MSLTLADAVDRLYAGAPEEFVATRKELAAQARSDGDRELAKEVLALRRPSTAAHLVNMLARRTDPPGLANLTEVGEGLRSAQHSLDAPAMKQFAAQRQRVIDQLLREAADLGSVTGNVREQLVQTFTAAIADPAAQQAVTSGQLVNPLSYSGFGEVDLDGAVAATLPERPPSTSSSSSGKTSGSASEKTSGSGSDKKKRSPRSTSAKSASAQPSATSAGRAAKKPSPARVAQERERQRVEQLAAQAVQRAQADLDRAEAAVARARATLKDAEATRALAQDRLERAQSAYDTATSPSD</sequence>
<dbReference type="AlphaFoldDB" id="A0A967EB76"/>
<dbReference type="Proteomes" id="UP000744769">
    <property type="component" value="Unassembled WGS sequence"/>
</dbReference>
<dbReference type="EMBL" id="JAAOIV010000012">
    <property type="protein sequence ID" value="NHN57015.1"/>
    <property type="molecule type" value="Genomic_DNA"/>
</dbReference>
<dbReference type="RefSeq" id="WP_166197865.1">
    <property type="nucleotide sequence ID" value="NZ_JAAOIV010000012.1"/>
</dbReference>
<feature type="region of interest" description="Disordered" evidence="1">
    <location>
        <begin position="165"/>
        <end position="241"/>
    </location>
</feature>
<protein>
    <submittedName>
        <fullName evidence="2">Uncharacterized protein</fullName>
    </submittedName>
</protein>
<evidence type="ECO:0000313" key="3">
    <source>
        <dbReference type="Proteomes" id="UP000744769"/>
    </source>
</evidence>
<gene>
    <name evidence="2" type="ORF">G9U51_14690</name>
</gene>
<evidence type="ECO:0000256" key="1">
    <source>
        <dbReference type="SAM" id="MobiDB-lite"/>
    </source>
</evidence>
<proteinExistence type="predicted"/>
<reference evidence="2" key="1">
    <citation type="submission" date="2020-03" db="EMBL/GenBank/DDBJ databases">
        <title>Draft sequencing of Calidifontibacter sp. DB0510.</title>
        <authorList>
            <person name="Kim D.-U."/>
        </authorList>
    </citation>
    <scope>NUCLEOTIDE SEQUENCE</scope>
    <source>
        <strain evidence="2">DB0510</strain>
    </source>
</reference>
<name>A0A967EB76_9MICO</name>
<comment type="caution">
    <text evidence="2">The sequence shown here is derived from an EMBL/GenBank/DDBJ whole genome shotgun (WGS) entry which is preliminary data.</text>
</comment>